<evidence type="ECO:0000259" key="1">
    <source>
        <dbReference type="Pfam" id="PF07603"/>
    </source>
</evidence>
<dbReference type="EMBL" id="CAFBPD010000178">
    <property type="protein sequence ID" value="CAB5014224.1"/>
    <property type="molecule type" value="Genomic_DNA"/>
</dbReference>
<dbReference type="AlphaFoldDB" id="A0A6J7QJG2"/>
<reference evidence="2" key="1">
    <citation type="submission" date="2020-05" db="EMBL/GenBank/DDBJ databases">
        <authorList>
            <person name="Chiriac C."/>
            <person name="Salcher M."/>
            <person name="Ghai R."/>
            <person name="Kavagutti S V."/>
        </authorList>
    </citation>
    <scope>NUCLEOTIDE SEQUENCE</scope>
</reference>
<gene>
    <name evidence="2" type="ORF">UFOPK4061_01025</name>
</gene>
<evidence type="ECO:0000313" key="2">
    <source>
        <dbReference type="EMBL" id="CAB5014224.1"/>
    </source>
</evidence>
<proteinExistence type="predicted"/>
<name>A0A6J7QJG2_9ZZZZ</name>
<accession>A0A6J7QJG2</accession>
<feature type="domain" description="Lcl C-terminal" evidence="1">
    <location>
        <begin position="157"/>
        <end position="231"/>
    </location>
</feature>
<dbReference type="Pfam" id="PF07603">
    <property type="entry name" value="Lcl_C"/>
    <property type="match status" value="1"/>
</dbReference>
<sequence length="233" mass="23283">MGTRVKVLTVGLVLATAAMAGCASTATGSSGAVQDDAVAAAPADEPLAGTTQGPSCASGGACQVGSTGPGGGIVFYVASAPFNAPGTACGATCQYLEAQTSDLAKAPWCMGPAQESVGFSIDAPGTAIGTGYLNTQAMLGTDNNPPAQICTSGAANEAVAPSGGYSDWYLPSKDELSTLIAQSNVVNGFNSTTYWSSTQSSPNYAWCYKLGNMGGFFSDQETGPLGVRAIRAF</sequence>
<dbReference type="PROSITE" id="PS51257">
    <property type="entry name" value="PROKAR_LIPOPROTEIN"/>
    <property type="match status" value="1"/>
</dbReference>
<protein>
    <submittedName>
        <fullName evidence="2">Unannotated protein</fullName>
    </submittedName>
</protein>
<organism evidence="2">
    <name type="scientific">freshwater metagenome</name>
    <dbReference type="NCBI Taxonomy" id="449393"/>
    <lineage>
        <taxon>unclassified sequences</taxon>
        <taxon>metagenomes</taxon>
        <taxon>ecological metagenomes</taxon>
    </lineage>
</organism>
<dbReference type="InterPro" id="IPR011460">
    <property type="entry name" value="Lcl_C"/>
</dbReference>